<accession>A0AAD9QLW0</accession>
<evidence type="ECO:0000313" key="1">
    <source>
        <dbReference type="EMBL" id="KAK2563728.1"/>
    </source>
</evidence>
<reference evidence="1" key="2">
    <citation type="journal article" date="2023" name="Science">
        <title>Genomic signatures of disease resistance in endangered staghorn corals.</title>
        <authorList>
            <person name="Vollmer S.V."/>
            <person name="Selwyn J.D."/>
            <person name="Despard B.A."/>
            <person name="Roesel C.L."/>
        </authorList>
    </citation>
    <scope>NUCLEOTIDE SEQUENCE</scope>
    <source>
        <strain evidence="1">K2</strain>
    </source>
</reference>
<comment type="caution">
    <text evidence="1">The sequence shown here is derived from an EMBL/GenBank/DDBJ whole genome shotgun (WGS) entry which is preliminary data.</text>
</comment>
<name>A0AAD9QLW0_ACRCE</name>
<evidence type="ECO:0000313" key="2">
    <source>
        <dbReference type="Proteomes" id="UP001249851"/>
    </source>
</evidence>
<proteinExistence type="predicted"/>
<reference evidence="1" key="1">
    <citation type="journal article" date="2023" name="G3 (Bethesda)">
        <title>Whole genome assembly and annotation of the endangered Caribbean coral Acropora cervicornis.</title>
        <authorList>
            <person name="Selwyn J.D."/>
            <person name="Vollmer S.V."/>
        </authorList>
    </citation>
    <scope>NUCLEOTIDE SEQUENCE</scope>
    <source>
        <strain evidence="1">K2</strain>
    </source>
</reference>
<keyword evidence="2" id="KW-1185">Reference proteome</keyword>
<dbReference type="AlphaFoldDB" id="A0AAD9QLW0"/>
<organism evidence="1 2">
    <name type="scientific">Acropora cervicornis</name>
    <name type="common">Staghorn coral</name>
    <dbReference type="NCBI Taxonomy" id="6130"/>
    <lineage>
        <taxon>Eukaryota</taxon>
        <taxon>Metazoa</taxon>
        <taxon>Cnidaria</taxon>
        <taxon>Anthozoa</taxon>
        <taxon>Hexacorallia</taxon>
        <taxon>Scleractinia</taxon>
        <taxon>Astrocoeniina</taxon>
        <taxon>Acroporidae</taxon>
        <taxon>Acropora</taxon>
    </lineage>
</organism>
<protein>
    <submittedName>
        <fullName evidence="1">Uncharacterized protein</fullName>
    </submittedName>
</protein>
<gene>
    <name evidence="1" type="ORF">P5673_012714</name>
</gene>
<dbReference type="Proteomes" id="UP001249851">
    <property type="component" value="Unassembled WGS sequence"/>
</dbReference>
<dbReference type="EMBL" id="JARQWQ010000024">
    <property type="protein sequence ID" value="KAK2563728.1"/>
    <property type="molecule type" value="Genomic_DNA"/>
</dbReference>
<sequence>MFVCLSSLRKALDMFKRNRVPIPTYHALNDILVKASQEKDEVKVKMNGADSIFLTSKKGNFKMILIWLTREDCII</sequence>